<evidence type="ECO:0000313" key="3">
    <source>
        <dbReference type="Proteomes" id="UP000250025"/>
    </source>
</evidence>
<keyword evidence="3" id="KW-1185">Reference proteome</keyword>
<dbReference type="InterPro" id="IPR008090">
    <property type="entry name" value="Fe_iron_reduct"/>
</dbReference>
<feature type="domain" description="Aerobactin siderophore biosynthesis IucA/IucC-like C-terminal" evidence="1">
    <location>
        <begin position="101"/>
        <end position="238"/>
    </location>
</feature>
<reference evidence="2 3" key="1">
    <citation type="journal article" date="2017" name="Int. J. Syst. Evol. Microbiol.">
        <title>Kushneria konosiri sp. nov., isolated from the Korean salt-fermented seafood Daemi-jeot.</title>
        <authorList>
            <person name="Yun J.H."/>
            <person name="Park S.K."/>
            <person name="Lee J.Y."/>
            <person name="Jung M.J."/>
            <person name="Bae J.W."/>
        </authorList>
    </citation>
    <scope>NUCLEOTIDE SEQUENCE [LARGE SCALE GENOMIC DNA]</scope>
    <source>
        <strain evidence="2 3">X49</strain>
    </source>
</reference>
<dbReference type="NCBIfam" id="TIGR03951">
    <property type="entry name" value="Fe_III_red_FhuF"/>
    <property type="match status" value="1"/>
</dbReference>
<evidence type="ECO:0000313" key="2">
    <source>
        <dbReference type="EMBL" id="ARS53051.1"/>
    </source>
</evidence>
<dbReference type="Proteomes" id="UP000250025">
    <property type="component" value="Chromosome"/>
</dbReference>
<dbReference type="EMBL" id="CP021323">
    <property type="protein sequence ID" value="ARS53051.1"/>
    <property type="molecule type" value="Genomic_DNA"/>
</dbReference>
<dbReference type="KEGG" id="kus:B9G99_09260"/>
<name>A0A2Z2HI68_9GAMM</name>
<dbReference type="GO" id="GO:0003824">
    <property type="term" value="F:catalytic activity"/>
    <property type="evidence" value="ECO:0007669"/>
    <property type="project" value="UniProtKB-ARBA"/>
</dbReference>
<organism evidence="2 3">
    <name type="scientific">Kushneria konosiri</name>
    <dbReference type="NCBI Taxonomy" id="698828"/>
    <lineage>
        <taxon>Bacteria</taxon>
        <taxon>Pseudomonadati</taxon>
        <taxon>Pseudomonadota</taxon>
        <taxon>Gammaproteobacteria</taxon>
        <taxon>Oceanospirillales</taxon>
        <taxon>Halomonadaceae</taxon>
        <taxon>Kushneria</taxon>
    </lineage>
</organism>
<evidence type="ECO:0000259" key="1">
    <source>
        <dbReference type="Pfam" id="PF06276"/>
    </source>
</evidence>
<gene>
    <name evidence="2" type="ORF">B9G99_09260</name>
</gene>
<dbReference type="Pfam" id="PF06276">
    <property type="entry name" value="FhuF"/>
    <property type="match status" value="1"/>
</dbReference>
<dbReference type="InterPro" id="IPR022770">
    <property type="entry name" value="IucA/IucC-like_C"/>
</dbReference>
<dbReference type="AlphaFoldDB" id="A0A2Z2HI68"/>
<protein>
    <submittedName>
        <fullName evidence="2">Siderophore-iron reductase FhuF</fullName>
    </submittedName>
</protein>
<proteinExistence type="predicted"/>
<sequence>MVQQPARPDNCRAPGSLLESFSFTAECRPRKMPASRRELVMHDALFNERLARFAPVLTRRREGMDTVMPLRRLLEGNVLEGVLKRFSEHHGPSERRALATQWSKHYLSQLIIPVTVIELCRDVHLPTNLDEMGVILAEDGTPERFVLPHEGTISLDNGCARFCPLIARHLTPLIDTLARRVHFSPRVLWSNAAVYFEFAVNELDRQGLASPFEINGARAMMALRQLPDRQRNPFYRPVDYIDVADDDGATEPWRCRRVCCLRYLDDALGLCGNCPRLKTTRADDQPAQA</sequence>
<accession>A0A2Z2HI68</accession>